<proteinExistence type="predicted"/>
<reference evidence="1" key="1">
    <citation type="submission" date="2021-02" db="EMBL/GenBank/DDBJ databases">
        <authorList>
            <consortium name="DOE Joint Genome Institute"/>
            <person name="Ahrendt S."/>
            <person name="Looney B.P."/>
            <person name="Miyauchi S."/>
            <person name="Morin E."/>
            <person name="Drula E."/>
            <person name="Courty P.E."/>
            <person name="Chicoki N."/>
            <person name="Fauchery L."/>
            <person name="Kohler A."/>
            <person name="Kuo A."/>
            <person name="Labutti K."/>
            <person name="Pangilinan J."/>
            <person name="Lipzen A."/>
            <person name="Riley R."/>
            <person name="Andreopoulos W."/>
            <person name="He G."/>
            <person name="Johnson J."/>
            <person name="Barry K.W."/>
            <person name="Grigoriev I.V."/>
            <person name="Nagy L."/>
            <person name="Hibbett D."/>
            <person name="Henrissat B."/>
            <person name="Matheny P.B."/>
            <person name="Labbe J."/>
            <person name="Martin F."/>
        </authorList>
    </citation>
    <scope>NUCLEOTIDE SEQUENCE</scope>
    <source>
        <strain evidence="1">FP105234-sp</strain>
    </source>
</reference>
<evidence type="ECO:0000313" key="2">
    <source>
        <dbReference type="Proteomes" id="UP000814033"/>
    </source>
</evidence>
<organism evidence="1 2">
    <name type="scientific">Auriscalpium vulgare</name>
    <dbReference type="NCBI Taxonomy" id="40419"/>
    <lineage>
        <taxon>Eukaryota</taxon>
        <taxon>Fungi</taxon>
        <taxon>Dikarya</taxon>
        <taxon>Basidiomycota</taxon>
        <taxon>Agaricomycotina</taxon>
        <taxon>Agaricomycetes</taxon>
        <taxon>Russulales</taxon>
        <taxon>Auriscalpiaceae</taxon>
        <taxon>Auriscalpium</taxon>
    </lineage>
</organism>
<comment type="caution">
    <text evidence="1">The sequence shown here is derived from an EMBL/GenBank/DDBJ whole genome shotgun (WGS) entry which is preliminary data.</text>
</comment>
<dbReference type="Proteomes" id="UP000814033">
    <property type="component" value="Unassembled WGS sequence"/>
</dbReference>
<sequence>MPAIQAFSTFVSAPAAPSTSLKRVKSPYVLARQFLADYARARRAKARSVQIDADLKRQRQLACKILVMGTEGSGKSTVMRSMRLQEPKGVSVDERMATRPAVLAHLLNSARSVLDALEQSGLDLVDHDNADNASFVRSYKVDDEDESNSDHAEAVRAIDGIWHDAAIAMLLNRAEQFHLVDNAKYFLDAVDRIGAGDYVPTDEDMLKARAPVRSSSQAQLTMGNISLHLFEIPMQNRKLMHIFDDTTSIVFCASLANYDRGAPGAGLEDSLALFENVVNSRWFQRTSVLLVLTKLQLLKEKLPTVPLEKYAPDYEGGVDFYKAAKYILSRYKSRNHALLSIYPAIVEAADPKETHFKRLMFVTVKETILRNALSNASVLE</sequence>
<accession>A0ACB8RQB5</accession>
<evidence type="ECO:0000313" key="1">
    <source>
        <dbReference type="EMBL" id="KAI0046293.1"/>
    </source>
</evidence>
<dbReference type="EMBL" id="MU275929">
    <property type="protein sequence ID" value="KAI0046293.1"/>
    <property type="molecule type" value="Genomic_DNA"/>
</dbReference>
<keyword evidence="2" id="KW-1185">Reference proteome</keyword>
<protein>
    <submittedName>
        <fullName evidence="1">Guanine nucleotide-binding protein alpha-3 subunit</fullName>
    </submittedName>
</protein>
<reference evidence="1" key="2">
    <citation type="journal article" date="2022" name="New Phytol.">
        <title>Evolutionary transition to the ectomycorrhizal habit in the genomes of a hyperdiverse lineage of mushroom-forming fungi.</title>
        <authorList>
            <person name="Looney B."/>
            <person name="Miyauchi S."/>
            <person name="Morin E."/>
            <person name="Drula E."/>
            <person name="Courty P.E."/>
            <person name="Kohler A."/>
            <person name="Kuo A."/>
            <person name="LaButti K."/>
            <person name="Pangilinan J."/>
            <person name="Lipzen A."/>
            <person name="Riley R."/>
            <person name="Andreopoulos W."/>
            <person name="He G."/>
            <person name="Johnson J."/>
            <person name="Nolan M."/>
            <person name="Tritt A."/>
            <person name="Barry K.W."/>
            <person name="Grigoriev I.V."/>
            <person name="Nagy L.G."/>
            <person name="Hibbett D."/>
            <person name="Henrissat B."/>
            <person name="Matheny P.B."/>
            <person name="Labbe J."/>
            <person name="Martin F.M."/>
        </authorList>
    </citation>
    <scope>NUCLEOTIDE SEQUENCE</scope>
    <source>
        <strain evidence="1">FP105234-sp</strain>
    </source>
</reference>
<gene>
    <name evidence="1" type="ORF">FA95DRAFT_1542694</name>
</gene>
<name>A0ACB8RQB5_9AGAM</name>